<organism evidence="1 2">
    <name type="scientific">Striga asiatica</name>
    <name type="common">Asiatic witchweed</name>
    <name type="synonym">Buchnera asiatica</name>
    <dbReference type="NCBI Taxonomy" id="4170"/>
    <lineage>
        <taxon>Eukaryota</taxon>
        <taxon>Viridiplantae</taxon>
        <taxon>Streptophyta</taxon>
        <taxon>Embryophyta</taxon>
        <taxon>Tracheophyta</taxon>
        <taxon>Spermatophyta</taxon>
        <taxon>Magnoliopsida</taxon>
        <taxon>eudicotyledons</taxon>
        <taxon>Gunneridae</taxon>
        <taxon>Pentapetalae</taxon>
        <taxon>asterids</taxon>
        <taxon>lamiids</taxon>
        <taxon>Lamiales</taxon>
        <taxon>Orobanchaceae</taxon>
        <taxon>Buchnereae</taxon>
        <taxon>Striga</taxon>
    </lineage>
</organism>
<name>A0A5A7P706_STRAF</name>
<keyword evidence="2" id="KW-1185">Reference proteome</keyword>
<dbReference type="AlphaFoldDB" id="A0A5A7P706"/>
<reference evidence="2" key="1">
    <citation type="journal article" date="2019" name="Curr. Biol.">
        <title>Genome Sequence of Striga asiatica Provides Insight into the Evolution of Plant Parasitism.</title>
        <authorList>
            <person name="Yoshida S."/>
            <person name="Kim S."/>
            <person name="Wafula E.K."/>
            <person name="Tanskanen J."/>
            <person name="Kim Y.M."/>
            <person name="Honaas L."/>
            <person name="Yang Z."/>
            <person name="Spallek T."/>
            <person name="Conn C.E."/>
            <person name="Ichihashi Y."/>
            <person name="Cheong K."/>
            <person name="Cui S."/>
            <person name="Der J.P."/>
            <person name="Gundlach H."/>
            <person name="Jiao Y."/>
            <person name="Hori C."/>
            <person name="Ishida J.K."/>
            <person name="Kasahara H."/>
            <person name="Kiba T."/>
            <person name="Kim M.S."/>
            <person name="Koo N."/>
            <person name="Laohavisit A."/>
            <person name="Lee Y.H."/>
            <person name="Lumba S."/>
            <person name="McCourt P."/>
            <person name="Mortimer J.C."/>
            <person name="Mutuku J.M."/>
            <person name="Nomura T."/>
            <person name="Sasaki-Sekimoto Y."/>
            <person name="Seto Y."/>
            <person name="Wang Y."/>
            <person name="Wakatake T."/>
            <person name="Sakakibara H."/>
            <person name="Demura T."/>
            <person name="Yamaguchi S."/>
            <person name="Yoneyama K."/>
            <person name="Manabe R.I."/>
            <person name="Nelson D.C."/>
            <person name="Schulman A.H."/>
            <person name="Timko M.P."/>
            <person name="dePamphilis C.W."/>
            <person name="Choi D."/>
            <person name="Shirasu K."/>
        </authorList>
    </citation>
    <scope>NUCLEOTIDE SEQUENCE [LARGE SCALE GENOMIC DNA]</scope>
    <source>
        <strain evidence="2">cv. UVA1</strain>
    </source>
</reference>
<comment type="caution">
    <text evidence="1">The sequence shown here is derived from an EMBL/GenBank/DDBJ whole genome shotgun (WGS) entry which is preliminary data.</text>
</comment>
<proteinExistence type="predicted"/>
<sequence>MEIGWSSVYPSIPMIHVLRGCDVSNQIWKKLIPCSCWDIFFGIELDNWLEINLANKLRFPDESPNCLFRVSLWHIWQEQNNFILNVVAPLVDRKIYEVRNFVGNFQQALSNLQKLWQSENQPHDGMVDKV</sequence>
<accession>A0A5A7P706</accession>
<gene>
    <name evidence="1" type="ORF">STAS_04129</name>
</gene>
<dbReference type="GO" id="GO:0003964">
    <property type="term" value="F:RNA-directed DNA polymerase activity"/>
    <property type="evidence" value="ECO:0007669"/>
    <property type="project" value="UniProtKB-KW"/>
</dbReference>
<keyword evidence="1" id="KW-0808">Transferase</keyword>
<dbReference type="EMBL" id="BKCP01002447">
    <property type="protein sequence ID" value="GER28344.1"/>
    <property type="molecule type" value="Genomic_DNA"/>
</dbReference>
<evidence type="ECO:0000313" key="1">
    <source>
        <dbReference type="EMBL" id="GER28344.1"/>
    </source>
</evidence>
<keyword evidence="1" id="KW-0695">RNA-directed DNA polymerase</keyword>
<protein>
    <submittedName>
        <fullName evidence="1">RNA-directed DNA polymerase</fullName>
    </submittedName>
</protein>
<dbReference type="Proteomes" id="UP000325081">
    <property type="component" value="Unassembled WGS sequence"/>
</dbReference>
<evidence type="ECO:0000313" key="2">
    <source>
        <dbReference type="Proteomes" id="UP000325081"/>
    </source>
</evidence>
<dbReference type="OrthoDB" id="1752219at2759"/>
<keyword evidence="1" id="KW-0548">Nucleotidyltransferase</keyword>